<dbReference type="SUPFAM" id="SSF52058">
    <property type="entry name" value="L domain-like"/>
    <property type="match status" value="1"/>
</dbReference>
<dbReference type="AlphaFoldDB" id="A0AA88DKG5"/>
<protein>
    <recommendedName>
        <fullName evidence="2">Disease resistance R13L4/SHOC-2-like LRR domain-containing protein</fullName>
    </recommendedName>
</protein>
<dbReference type="Pfam" id="PF23598">
    <property type="entry name" value="LRR_14"/>
    <property type="match status" value="1"/>
</dbReference>
<organism evidence="3 4">
    <name type="scientific">Ficus carica</name>
    <name type="common">Common fig</name>
    <dbReference type="NCBI Taxonomy" id="3494"/>
    <lineage>
        <taxon>Eukaryota</taxon>
        <taxon>Viridiplantae</taxon>
        <taxon>Streptophyta</taxon>
        <taxon>Embryophyta</taxon>
        <taxon>Tracheophyta</taxon>
        <taxon>Spermatophyta</taxon>
        <taxon>Magnoliopsida</taxon>
        <taxon>eudicotyledons</taxon>
        <taxon>Gunneridae</taxon>
        <taxon>Pentapetalae</taxon>
        <taxon>rosids</taxon>
        <taxon>fabids</taxon>
        <taxon>Rosales</taxon>
        <taxon>Moraceae</taxon>
        <taxon>Ficeae</taxon>
        <taxon>Ficus</taxon>
    </lineage>
</organism>
<dbReference type="Gene3D" id="3.80.10.10">
    <property type="entry name" value="Ribonuclease Inhibitor"/>
    <property type="match status" value="1"/>
</dbReference>
<keyword evidence="4" id="KW-1185">Reference proteome</keyword>
<dbReference type="InterPro" id="IPR032675">
    <property type="entry name" value="LRR_dom_sf"/>
</dbReference>
<evidence type="ECO:0000259" key="2">
    <source>
        <dbReference type="Pfam" id="PF23598"/>
    </source>
</evidence>
<evidence type="ECO:0000256" key="1">
    <source>
        <dbReference type="ARBA" id="ARBA00022737"/>
    </source>
</evidence>
<dbReference type="InterPro" id="IPR055414">
    <property type="entry name" value="LRR_R13L4/SHOC2-like"/>
</dbReference>
<comment type="caution">
    <text evidence="3">The sequence shown here is derived from an EMBL/GenBank/DDBJ whole genome shotgun (WGS) entry which is preliminary data.</text>
</comment>
<proteinExistence type="predicted"/>
<dbReference type="EMBL" id="BTGU01000059">
    <property type="protein sequence ID" value="GMN55794.1"/>
    <property type="molecule type" value="Genomic_DNA"/>
</dbReference>
<accession>A0AA88DKG5</accession>
<name>A0AA88DKG5_FICCA</name>
<evidence type="ECO:0000313" key="4">
    <source>
        <dbReference type="Proteomes" id="UP001187192"/>
    </source>
</evidence>
<keyword evidence="1" id="KW-0677">Repeat</keyword>
<gene>
    <name evidence="3" type="ORF">TIFTF001_024917</name>
</gene>
<sequence length="256" mass="29415">MIWYQLPVARYVPDRFPDLKRLRTLSLSGKVIELPSNIGELTHLRYLSLSDIHKDVILPPAIGNLFNLQTLRVLRCRMAELPEEVGKLINLRHLNASDTSMSWPRGVGRLRNLQTLKWITVSPANEEFQLRDLRDMNNLRDIYVEQLGIEEHVQEATQAQLYQKTNLVSLSMIFESANRKMEIHSKISPIFNVSHIFDYFPTVDAPAVLEHSGSNSLQDGALMQEHRVLLNAHSLLMLPTRHKVVLPLLARCVIRM</sequence>
<dbReference type="PANTHER" id="PTHR47186:SF3">
    <property type="entry name" value="OS09G0267800 PROTEIN"/>
    <property type="match status" value="1"/>
</dbReference>
<feature type="domain" description="Disease resistance R13L4/SHOC-2-like LRR" evidence="2">
    <location>
        <begin position="36"/>
        <end position="179"/>
    </location>
</feature>
<evidence type="ECO:0000313" key="3">
    <source>
        <dbReference type="EMBL" id="GMN55794.1"/>
    </source>
</evidence>
<dbReference type="PANTHER" id="PTHR47186">
    <property type="entry name" value="LEUCINE-RICH REPEAT-CONTAINING PROTEIN 57"/>
    <property type="match status" value="1"/>
</dbReference>
<reference evidence="3" key="1">
    <citation type="submission" date="2023-07" db="EMBL/GenBank/DDBJ databases">
        <title>draft genome sequence of fig (Ficus carica).</title>
        <authorList>
            <person name="Takahashi T."/>
            <person name="Nishimura K."/>
        </authorList>
    </citation>
    <scope>NUCLEOTIDE SEQUENCE</scope>
</reference>
<dbReference type="Proteomes" id="UP001187192">
    <property type="component" value="Unassembled WGS sequence"/>
</dbReference>